<keyword evidence="21" id="KW-1185">Reference proteome</keyword>
<dbReference type="EC" id="1.3.1.38" evidence="13"/>
<dbReference type="PRINTS" id="PR00081">
    <property type="entry name" value="GDHRDH"/>
</dbReference>
<keyword evidence="4" id="KW-0597">Phosphoprotein</keyword>
<comment type="catalytic activity">
    <reaction evidence="20">
        <text>(2E)-octenoyl-CoA + NADPH + H(+) = octanoyl-CoA + NADP(+)</text>
        <dbReference type="Rhea" id="RHEA:44952"/>
        <dbReference type="ChEBI" id="CHEBI:15378"/>
        <dbReference type="ChEBI" id="CHEBI:57386"/>
        <dbReference type="ChEBI" id="CHEBI:57783"/>
        <dbReference type="ChEBI" id="CHEBI:58349"/>
        <dbReference type="ChEBI" id="CHEBI:62242"/>
    </reaction>
    <physiologicalReaction direction="left-to-right" evidence="20">
        <dbReference type="Rhea" id="RHEA:44953"/>
    </physiologicalReaction>
</comment>
<evidence type="ECO:0000256" key="3">
    <source>
        <dbReference type="ARBA" id="ARBA00022516"/>
    </source>
</evidence>
<comment type="function">
    <text evidence="11">Participates in chain elongation of fatty acids. Catalyzes the reduction of trans-2-enoyl-CoAs of varying chain lengths from 6:1 to 16:1, having maximum activity with 10:1 CoA. Has no 2,4-dienoyl-CoA reductase activity.</text>
</comment>
<evidence type="ECO:0000256" key="6">
    <source>
        <dbReference type="ARBA" id="ARBA00022857"/>
    </source>
</evidence>
<evidence type="ECO:0000256" key="15">
    <source>
        <dbReference type="ARBA" id="ARBA00047570"/>
    </source>
</evidence>
<comment type="catalytic activity">
    <reaction evidence="16">
        <text>(2E)-tetradecenoyl-CoA + NADPH + H(+) = tetradecanoyl-CoA + NADP(+)</text>
        <dbReference type="Rhea" id="RHEA:44968"/>
        <dbReference type="ChEBI" id="CHEBI:15378"/>
        <dbReference type="ChEBI" id="CHEBI:57385"/>
        <dbReference type="ChEBI" id="CHEBI:57783"/>
        <dbReference type="ChEBI" id="CHEBI:58349"/>
        <dbReference type="ChEBI" id="CHEBI:61405"/>
    </reaction>
    <physiologicalReaction direction="left-to-right" evidence="16">
        <dbReference type="Rhea" id="RHEA:44969"/>
    </physiologicalReaction>
</comment>
<evidence type="ECO:0000256" key="16">
    <source>
        <dbReference type="ARBA" id="ARBA00048686"/>
    </source>
</evidence>
<evidence type="ECO:0000256" key="2">
    <source>
        <dbReference type="ARBA" id="ARBA00005194"/>
    </source>
</evidence>
<evidence type="ECO:0000256" key="9">
    <source>
        <dbReference type="ARBA" id="ARBA00023140"/>
    </source>
</evidence>
<accession>A0ABM3XM87</accession>
<evidence type="ECO:0000256" key="20">
    <source>
        <dbReference type="ARBA" id="ARBA00049559"/>
    </source>
</evidence>
<dbReference type="Proteomes" id="UP001652624">
    <property type="component" value="Chromosome 7"/>
</dbReference>
<comment type="subcellular location">
    <subcellularLocation>
        <location evidence="1">Peroxisome</location>
    </subcellularLocation>
</comment>
<gene>
    <name evidence="22" type="primary">PECR</name>
</gene>
<keyword evidence="6" id="KW-0521">NADP</keyword>
<dbReference type="InterPro" id="IPR052388">
    <property type="entry name" value="Peroxisomal_t2-enoyl-CoA_red"/>
</dbReference>
<dbReference type="SUPFAM" id="SSF51735">
    <property type="entry name" value="NAD(P)-binding Rossmann-fold domains"/>
    <property type="match status" value="1"/>
</dbReference>
<dbReference type="PANTHER" id="PTHR24317">
    <property type="entry name" value="PEROXISOMAL TRANS-2-ENOYL-COA REDUCTASE"/>
    <property type="match status" value="1"/>
</dbReference>
<dbReference type="InterPro" id="IPR002347">
    <property type="entry name" value="SDR_fam"/>
</dbReference>
<evidence type="ECO:0000256" key="7">
    <source>
        <dbReference type="ARBA" id="ARBA00023002"/>
    </source>
</evidence>
<comment type="catalytic activity">
    <reaction evidence="15">
        <text>(2E)-dodecenoyl-CoA + NADPH + H(+) = dodecanoyl-CoA + NADP(+)</text>
        <dbReference type="Rhea" id="RHEA:44964"/>
        <dbReference type="ChEBI" id="CHEBI:15378"/>
        <dbReference type="ChEBI" id="CHEBI:57330"/>
        <dbReference type="ChEBI" id="CHEBI:57375"/>
        <dbReference type="ChEBI" id="CHEBI:57783"/>
        <dbReference type="ChEBI" id="CHEBI:58349"/>
    </reaction>
    <physiologicalReaction direction="left-to-right" evidence="15">
        <dbReference type="Rhea" id="RHEA:44965"/>
    </physiologicalReaction>
</comment>
<comment type="pathway">
    <text evidence="2">Lipid metabolism; fatty acid biosynthesis.</text>
</comment>
<proteinExistence type="predicted"/>
<evidence type="ECO:0000256" key="19">
    <source>
        <dbReference type="ARBA" id="ARBA00049386"/>
    </source>
</evidence>
<dbReference type="Pfam" id="PF13561">
    <property type="entry name" value="adh_short_C2"/>
    <property type="match status" value="1"/>
</dbReference>
<keyword evidence="5" id="KW-0276">Fatty acid metabolism</keyword>
<evidence type="ECO:0000313" key="22">
    <source>
        <dbReference type="RefSeq" id="XP_060049930.1"/>
    </source>
</evidence>
<evidence type="ECO:0000256" key="13">
    <source>
        <dbReference type="ARBA" id="ARBA00038849"/>
    </source>
</evidence>
<evidence type="ECO:0000256" key="18">
    <source>
        <dbReference type="ARBA" id="ARBA00049251"/>
    </source>
</evidence>
<dbReference type="InterPro" id="IPR036291">
    <property type="entry name" value="NAD(P)-bd_dom_sf"/>
</dbReference>
<evidence type="ECO:0000256" key="12">
    <source>
        <dbReference type="ARBA" id="ARBA00038622"/>
    </source>
</evidence>
<keyword evidence="3" id="KW-0444">Lipid biosynthesis</keyword>
<dbReference type="PANTHER" id="PTHR24317:SF7">
    <property type="entry name" value="PEROXISOMAL TRANS-2-ENOYL-COA REDUCTASE"/>
    <property type="match status" value="1"/>
</dbReference>
<keyword evidence="9" id="KW-0576">Peroxisome</keyword>
<keyword evidence="10" id="KW-0275">Fatty acid biosynthesis</keyword>
<keyword evidence="8" id="KW-0443">Lipid metabolism</keyword>
<evidence type="ECO:0000256" key="14">
    <source>
        <dbReference type="ARBA" id="ARBA00041063"/>
    </source>
</evidence>
<organism evidence="21 22">
    <name type="scientific">Erinaceus europaeus</name>
    <name type="common">Western European hedgehog</name>
    <dbReference type="NCBI Taxonomy" id="9365"/>
    <lineage>
        <taxon>Eukaryota</taxon>
        <taxon>Metazoa</taxon>
        <taxon>Chordata</taxon>
        <taxon>Craniata</taxon>
        <taxon>Vertebrata</taxon>
        <taxon>Euteleostomi</taxon>
        <taxon>Mammalia</taxon>
        <taxon>Eutheria</taxon>
        <taxon>Laurasiatheria</taxon>
        <taxon>Eulipotyphla</taxon>
        <taxon>Erinaceidae</taxon>
        <taxon>Erinaceinae</taxon>
        <taxon>Erinaceus</taxon>
    </lineage>
</organism>
<dbReference type="GeneID" id="103124909"/>
<protein>
    <recommendedName>
        <fullName evidence="14">Peroxisomal trans-2-enoyl-CoA reductase</fullName>
        <ecNumber evidence="13">1.3.1.38</ecNumber>
    </recommendedName>
</protein>
<evidence type="ECO:0000256" key="10">
    <source>
        <dbReference type="ARBA" id="ARBA00023160"/>
    </source>
</evidence>
<keyword evidence="7" id="KW-0560">Oxidoreductase</keyword>
<evidence type="ECO:0000256" key="4">
    <source>
        <dbReference type="ARBA" id="ARBA00022553"/>
    </source>
</evidence>
<evidence type="ECO:0000313" key="21">
    <source>
        <dbReference type="Proteomes" id="UP001652624"/>
    </source>
</evidence>
<dbReference type="RefSeq" id="XP_060049930.1">
    <property type="nucleotide sequence ID" value="XM_060193947.1"/>
</dbReference>
<evidence type="ECO:0000256" key="17">
    <source>
        <dbReference type="ARBA" id="ARBA00049108"/>
    </source>
</evidence>
<comment type="catalytic activity">
    <reaction evidence="19">
        <text>(2E)-decenoyl-CoA + NADPH + H(+) = decanoyl-CoA + NADP(+)</text>
        <dbReference type="Rhea" id="RHEA:44960"/>
        <dbReference type="ChEBI" id="CHEBI:15378"/>
        <dbReference type="ChEBI" id="CHEBI:57783"/>
        <dbReference type="ChEBI" id="CHEBI:58349"/>
        <dbReference type="ChEBI" id="CHEBI:61406"/>
        <dbReference type="ChEBI" id="CHEBI:61430"/>
    </reaction>
    <physiologicalReaction direction="left-to-right" evidence="19">
        <dbReference type="Rhea" id="RHEA:44961"/>
    </physiologicalReaction>
</comment>
<comment type="subunit">
    <text evidence="12">Interacts with PEX5, probably required to target it into peroxisomes.</text>
</comment>
<dbReference type="Gene3D" id="3.40.50.720">
    <property type="entry name" value="NAD(P)-binding Rossmann-like Domain"/>
    <property type="match status" value="1"/>
</dbReference>
<evidence type="ECO:0000256" key="8">
    <source>
        <dbReference type="ARBA" id="ARBA00023098"/>
    </source>
</evidence>
<evidence type="ECO:0000256" key="11">
    <source>
        <dbReference type="ARBA" id="ARBA00037124"/>
    </source>
</evidence>
<comment type="catalytic activity">
    <reaction evidence="18">
        <text>a (2E)-enoyl-CoA + NADPH + H(+) = a 2,3-saturated acyl-CoA + NADP(+)</text>
        <dbReference type="Rhea" id="RHEA:33763"/>
        <dbReference type="ChEBI" id="CHEBI:15378"/>
        <dbReference type="ChEBI" id="CHEBI:57783"/>
        <dbReference type="ChEBI" id="CHEBI:58349"/>
        <dbReference type="ChEBI" id="CHEBI:58856"/>
        <dbReference type="ChEBI" id="CHEBI:65111"/>
        <dbReference type="EC" id="1.3.1.38"/>
    </reaction>
    <physiologicalReaction direction="left-to-right" evidence="18">
        <dbReference type="Rhea" id="RHEA:33764"/>
    </physiologicalReaction>
</comment>
<sequence length="166" mass="18117">MCKSVYNSWMKKNGGAIVNIIVLTKYGFPRAAHSGAAREGVYSLTKSLALEWASSGIRINCVAPGTIYSPTAFDNYGHLSKELFEGAYANIPAKRLGVPEEIASLVCFLLSPAASFITGQLVDVDGGQSLYNHIFEIPDHDNWPNGMGDLSTVKRMKESFRKKAKL</sequence>
<evidence type="ECO:0000256" key="1">
    <source>
        <dbReference type="ARBA" id="ARBA00004275"/>
    </source>
</evidence>
<name>A0ABM3XM87_ERIEU</name>
<reference evidence="22" key="1">
    <citation type="submission" date="2025-08" db="UniProtKB">
        <authorList>
            <consortium name="RefSeq"/>
        </authorList>
    </citation>
    <scope>IDENTIFICATION</scope>
</reference>
<evidence type="ECO:0000256" key="5">
    <source>
        <dbReference type="ARBA" id="ARBA00022832"/>
    </source>
</evidence>
<comment type="catalytic activity">
    <reaction evidence="17">
        <text>(2E)-hexenoyl-CoA + NADPH + H(+) = hexanoyl-CoA + NADP(+)</text>
        <dbReference type="Rhea" id="RHEA:44956"/>
        <dbReference type="ChEBI" id="CHEBI:15378"/>
        <dbReference type="ChEBI" id="CHEBI:57783"/>
        <dbReference type="ChEBI" id="CHEBI:58349"/>
        <dbReference type="ChEBI" id="CHEBI:62077"/>
        <dbReference type="ChEBI" id="CHEBI:62620"/>
    </reaction>
    <physiologicalReaction direction="left-to-right" evidence="17">
        <dbReference type="Rhea" id="RHEA:44957"/>
    </physiologicalReaction>
</comment>